<organism evidence="1 2">
    <name type="scientific">Bacteroides fragilis str. S36L11</name>
    <dbReference type="NCBI Taxonomy" id="1339327"/>
    <lineage>
        <taxon>Bacteria</taxon>
        <taxon>Pseudomonadati</taxon>
        <taxon>Bacteroidota</taxon>
        <taxon>Bacteroidia</taxon>
        <taxon>Bacteroidales</taxon>
        <taxon>Bacteroidaceae</taxon>
        <taxon>Bacteroides</taxon>
    </lineage>
</organism>
<evidence type="ECO:0000313" key="1">
    <source>
        <dbReference type="EMBL" id="EXZ28730.1"/>
    </source>
</evidence>
<dbReference type="PATRIC" id="fig|1339327.3.peg.2677"/>
<dbReference type="Proteomes" id="UP000022082">
    <property type="component" value="Unassembled WGS sequence"/>
</dbReference>
<accession>A0A015X3N0</accession>
<dbReference type="EMBL" id="JGDJ01000195">
    <property type="protein sequence ID" value="EXZ28730.1"/>
    <property type="molecule type" value="Genomic_DNA"/>
</dbReference>
<sequence length="56" mass="6452">MHRLTWNGFTTDYTDWHGTFNFIADKINHQSVLICEICGETAFRFPALPGFSPSFL</sequence>
<evidence type="ECO:0000313" key="2">
    <source>
        <dbReference type="Proteomes" id="UP000022082"/>
    </source>
</evidence>
<name>A0A015X3N0_BACFG</name>
<protein>
    <submittedName>
        <fullName evidence="1">Uncharacterized protein</fullName>
    </submittedName>
</protein>
<reference evidence="1 2" key="1">
    <citation type="submission" date="2014-02" db="EMBL/GenBank/DDBJ databases">
        <authorList>
            <person name="Sears C."/>
            <person name="Carroll K."/>
            <person name="Sack B.R."/>
            <person name="Qadri F."/>
            <person name="Myers L.L."/>
            <person name="Chung G.-T."/>
            <person name="Escheverria P."/>
            <person name="Fraser C.M."/>
            <person name="Sadzewicz L."/>
            <person name="Shefchek K.A."/>
            <person name="Tallon L."/>
            <person name="Das S.P."/>
            <person name="Daugherty S."/>
            <person name="Mongodin E.F."/>
        </authorList>
    </citation>
    <scope>NUCLEOTIDE SEQUENCE [LARGE SCALE GENOMIC DNA]</scope>
    <source>
        <strain evidence="1 2">S36L11</strain>
    </source>
</reference>
<proteinExistence type="predicted"/>
<comment type="caution">
    <text evidence="1">The sequence shown here is derived from an EMBL/GenBank/DDBJ whole genome shotgun (WGS) entry which is preliminary data.</text>
</comment>
<gene>
    <name evidence="1" type="ORF">M136_2048</name>
</gene>
<dbReference type="AlphaFoldDB" id="A0A015X3N0"/>